<name>A0AB73HEU5_PEDPE</name>
<dbReference type="EMBL" id="JADOFP010000002">
    <property type="protein sequence ID" value="MBF7114524.1"/>
    <property type="molecule type" value="Genomic_DNA"/>
</dbReference>
<accession>A0AB73HEU5</accession>
<organism evidence="1 2">
    <name type="scientific">Pediococcus pentosaceus</name>
    <dbReference type="NCBI Taxonomy" id="1255"/>
    <lineage>
        <taxon>Bacteria</taxon>
        <taxon>Bacillati</taxon>
        <taxon>Bacillota</taxon>
        <taxon>Bacilli</taxon>
        <taxon>Lactobacillales</taxon>
        <taxon>Lactobacillaceae</taxon>
        <taxon>Pediococcus</taxon>
    </lineage>
</organism>
<gene>
    <name evidence="1" type="ORF">ITQ90_03270</name>
</gene>
<evidence type="ECO:0000313" key="2">
    <source>
        <dbReference type="Proteomes" id="UP001194632"/>
    </source>
</evidence>
<dbReference type="Pfam" id="PF11192">
    <property type="entry name" value="DUF2977"/>
    <property type="match status" value="1"/>
</dbReference>
<protein>
    <submittedName>
        <fullName evidence="1">DUF2977 domain-containing protein</fullName>
    </submittedName>
</protein>
<dbReference type="InterPro" id="IPR021358">
    <property type="entry name" value="DUF2977"/>
</dbReference>
<dbReference type="RefSeq" id="WP_195749366.1">
    <property type="nucleotide sequence ID" value="NZ_JADOFP010000002.1"/>
</dbReference>
<comment type="caution">
    <text evidence="1">The sequence shown here is derived from an EMBL/GenBank/DDBJ whole genome shotgun (WGS) entry which is preliminary data.</text>
</comment>
<dbReference type="Proteomes" id="UP001194632">
    <property type="component" value="Unassembled WGS sequence"/>
</dbReference>
<evidence type="ECO:0000313" key="1">
    <source>
        <dbReference type="EMBL" id="MBF7114524.1"/>
    </source>
</evidence>
<reference evidence="1" key="1">
    <citation type="submission" date="2020-11" db="EMBL/GenBank/DDBJ databases">
        <title>Antibiotic susceptibility profiles of Pediococcus pentosaceus from various origins and their implications for the safety assessment of strains with food-technology applications.</title>
        <authorList>
            <person name="Shani N."/>
            <person name="Oberhaensli S."/>
            <person name="Arias E."/>
        </authorList>
    </citation>
    <scope>NUCLEOTIDE SEQUENCE</scope>
    <source>
        <strain evidence="1">FAM 24207</strain>
    </source>
</reference>
<dbReference type="AlphaFoldDB" id="A0AB73HEU5"/>
<sequence length="113" mass="12571">MLLKINEQKEILEYVTIGGLPDSIEYNGIVPDDFEINFKPAFYMLQNDEIIENSDYAEPTDTPPVSSPTSVQETINKLGEVTAKIADDDNQIKSALNRLGLAVANLQQTKEVK</sequence>
<proteinExistence type="predicted"/>